<dbReference type="PANTHER" id="PTHR47326">
    <property type="entry name" value="TRANSPOSABLE ELEMENT TC3 TRANSPOSASE-LIKE PROTEIN"/>
    <property type="match status" value="1"/>
</dbReference>
<gene>
    <name evidence="1" type="ORF">B4U80_04031</name>
</gene>
<dbReference type="VEuPathDB" id="VectorBase:LDEU013922"/>
<dbReference type="STRING" id="299467.A0A443RS97"/>
<keyword evidence="2" id="KW-1185">Reference proteome</keyword>
<dbReference type="PANTHER" id="PTHR47326:SF1">
    <property type="entry name" value="HTH PSQ-TYPE DOMAIN-CONTAINING PROTEIN"/>
    <property type="match status" value="1"/>
</dbReference>
<keyword evidence="1" id="KW-0808">Transferase</keyword>
<sequence>PEQTVVTDEIAAKVEALIKDDHKISTRQIALQLDISHTSVWRILKHILKLYPYKVQLLQALTTKHIEQRILVGNQVLQLIDSGMMDVSKTRFSDEAHFWLNGYVYKQNYRYWADENPHIGIPREAHPQRVTVWCAFSFRGKIGPIFTTQNITGAWFKKLLENEFLPFIRNNNYLEDSIYMQDGATPHRTTEVFDLLHGALVRRVIGLGYP</sequence>
<keyword evidence="1" id="KW-0489">Methyltransferase</keyword>
<feature type="non-terminal residue" evidence="1">
    <location>
        <position position="1"/>
    </location>
</feature>
<evidence type="ECO:0000313" key="1">
    <source>
        <dbReference type="EMBL" id="RWS18118.1"/>
    </source>
</evidence>
<dbReference type="GO" id="GO:0008168">
    <property type="term" value="F:methyltransferase activity"/>
    <property type="evidence" value="ECO:0007669"/>
    <property type="project" value="UniProtKB-KW"/>
</dbReference>
<name>A0A443RS97_9ACAR</name>
<dbReference type="EMBL" id="NCKV01045716">
    <property type="protein sequence ID" value="RWS18118.1"/>
    <property type="molecule type" value="Genomic_DNA"/>
</dbReference>
<evidence type="ECO:0000313" key="2">
    <source>
        <dbReference type="Proteomes" id="UP000288716"/>
    </source>
</evidence>
<dbReference type="GO" id="GO:0032259">
    <property type="term" value="P:methylation"/>
    <property type="evidence" value="ECO:0007669"/>
    <property type="project" value="UniProtKB-KW"/>
</dbReference>
<organism evidence="1 2">
    <name type="scientific">Leptotrombidium deliense</name>
    <dbReference type="NCBI Taxonomy" id="299467"/>
    <lineage>
        <taxon>Eukaryota</taxon>
        <taxon>Metazoa</taxon>
        <taxon>Ecdysozoa</taxon>
        <taxon>Arthropoda</taxon>
        <taxon>Chelicerata</taxon>
        <taxon>Arachnida</taxon>
        <taxon>Acari</taxon>
        <taxon>Acariformes</taxon>
        <taxon>Trombidiformes</taxon>
        <taxon>Prostigmata</taxon>
        <taxon>Anystina</taxon>
        <taxon>Parasitengona</taxon>
        <taxon>Trombiculoidea</taxon>
        <taxon>Trombiculidae</taxon>
        <taxon>Leptotrombidium</taxon>
    </lineage>
</organism>
<dbReference type="InterPro" id="IPR036397">
    <property type="entry name" value="RNaseH_sf"/>
</dbReference>
<reference evidence="1 2" key="1">
    <citation type="journal article" date="2018" name="Gigascience">
        <title>Genomes of trombidid mites reveal novel predicted allergens and laterally-transferred genes associated with secondary metabolism.</title>
        <authorList>
            <person name="Dong X."/>
            <person name="Chaisiri K."/>
            <person name="Xia D."/>
            <person name="Armstrong S.D."/>
            <person name="Fang Y."/>
            <person name="Donnelly M.J."/>
            <person name="Kadowaki T."/>
            <person name="McGarry J.W."/>
            <person name="Darby A.C."/>
            <person name="Makepeace B.L."/>
        </authorList>
    </citation>
    <scope>NUCLEOTIDE SEQUENCE [LARGE SCALE GENOMIC DNA]</scope>
    <source>
        <strain evidence="1">UoL-UT</strain>
    </source>
</reference>
<dbReference type="AlphaFoldDB" id="A0A443RS97"/>
<dbReference type="Proteomes" id="UP000288716">
    <property type="component" value="Unassembled WGS sequence"/>
</dbReference>
<proteinExistence type="predicted"/>
<feature type="non-terminal residue" evidence="1">
    <location>
        <position position="210"/>
    </location>
</feature>
<protein>
    <submittedName>
        <fullName evidence="1">Histone-lysine N-methyltransferase SETMAR-like protein</fullName>
    </submittedName>
</protein>
<dbReference type="OrthoDB" id="6513831at2759"/>
<dbReference type="Gene3D" id="3.30.420.10">
    <property type="entry name" value="Ribonuclease H-like superfamily/Ribonuclease H"/>
    <property type="match status" value="1"/>
</dbReference>
<comment type="caution">
    <text evidence="1">The sequence shown here is derived from an EMBL/GenBank/DDBJ whole genome shotgun (WGS) entry which is preliminary data.</text>
</comment>
<accession>A0A443RS97</accession>
<dbReference type="GO" id="GO:0003676">
    <property type="term" value="F:nucleic acid binding"/>
    <property type="evidence" value="ECO:0007669"/>
    <property type="project" value="InterPro"/>
</dbReference>